<dbReference type="Gene3D" id="3.30.70.260">
    <property type="match status" value="1"/>
</dbReference>
<feature type="transmembrane region" description="Helical" evidence="7">
    <location>
        <begin position="51"/>
        <end position="68"/>
    </location>
</feature>
<evidence type="ECO:0000256" key="7">
    <source>
        <dbReference type="SAM" id="Phobius"/>
    </source>
</evidence>
<dbReference type="InterPro" id="IPR003416">
    <property type="entry name" value="MgtC/SapB/SrpB/YhiD_fam"/>
</dbReference>
<accession>A0A848KMT4</accession>
<comment type="similarity">
    <text evidence="2">Belongs to the MgtC/SapB family.</text>
</comment>
<name>A0A848KMT4_9ACTN</name>
<comment type="caution">
    <text evidence="10">The sequence shown here is derived from an EMBL/GenBank/DDBJ whole genome shotgun (WGS) entry which is preliminary data.</text>
</comment>
<dbReference type="InterPro" id="IPR048640">
    <property type="entry name" value="MgtC-like_C"/>
</dbReference>
<keyword evidence="4 7" id="KW-0812">Transmembrane</keyword>
<dbReference type="Pfam" id="PF02308">
    <property type="entry name" value="MgtC"/>
    <property type="match status" value="1"/>
</dbReference>
<feature type="domain" description="MgtC-like C-terminal" evidence="9">
    <location>
        <begin position="136"/>
        <end position="210"/>
    </location>
</feature>
<evidence type="ECO:0000256" key="6">
    <source>
        <dbReference type="ARBA" id="ARBA00023136"/>
    </source>
</evidence>
<dbReference type="GO" id="GO:0005886">
    <property type="term" value="C:plasma membrane"/>
    <property type="evidence" value="ECO:0007669"/>
    <property type="project" value="UniProtKB-SubCell"/>
</dbReference>
<evidence type="ECO:0000259" key="9">
    <source>
        <dbReference type="Pfam" id="PF21770"/>
    </source>
</evidence>
<dbReference type="InterPro" id="IPR049177">
    <property type="entry name" value="MgtC_SapB_SrpB_YhiD_N"/>
</dbReference>
<keyword evidence="3" id="KW-1003">Cell membrane</keyword>
<evidence type="ECO:0000313" key="10">
    <source>
        <dbReference type="EMBL" id="NMO00384.1"/>
    </source>
</evidence>
<dbReference type="EMBL" id="JABBNB010000003">
    <property type="protein sequence ID" value="NMO00384.1"/>
    <property type="molecule type" value="Genomic_DNA"/>
</dbReference>
<reference evidence="10 11" key="1">
    <citation type="submission" date="2020-04" db="EMBL/GenBank/DDBJ databases">
        <title>Gordonia sp. nov. TBRC 11910.</title>
        <authorList>
            <person name="Suriyachadkun C."/>
        </authorList>
    </citation>
    <scope>NUCLEOTIDE SEQUENCE [LARGE SCALE GENOMIC DNA]</scope>
    <source>
        <strain evidence="10 11">TBRC 11910</strain>
    </source>
</reference>
<feature type="transmembrane region" description="Helical" evidence="7">
    <location>
        <begin position="88"/>
        <end position="115"/>
    </location>
</feature>
<feature type="domain" description="MgtC/SapB/SrpB/YhiD N-terminal" evidence="8">
    <location>
        <begin position="1"/>
        <end position="118"/>
    </location>
</feature>
<dbReference type="Proteomes" id="UP000550729">
    <property type="component" value="Unassembled WGS sequence"/>
</dbReference>
<keyword evidence="11" id="KW-1185">Reference proteome</keyword>
<comment type="subcellular location">
    <subcellularLocation>
        <location evidence="1">Cell membrane</location>
        <topology evidence="1">Multi-pass membrane protein</topology>
    </subcellularLocation>
</comment>
<sequence>MLLGVAIGVERQWQAHNAYIQTYALVALGAAVFVIFGAHSFPDVAGDPRRVAAQVVSGIGFLCGGVILKQGVSIVGLNTAATIWATAAVGALCGAGMFAAAAVATAIVFVGNFVLRPLGAVIGRRAVTRETEQRFLIEVDCRPDAEAAVRGALFDRMRADGFRVVSVDSTQTGSHARISAQVSTHNTRKASVTESLESLASLGGVEHARWAESSA</sequence>
<evidence type="ECO:0000256" key="3">
    <source>
        <dbReference type="ARBA" id="ARBA00022475"/>
    </source>
</evidence>
<evidence type="ECO:0000256" key="5">
    <source>
        <dbReference type="ARBA" id="ARBA00022989"/>
    </source>
</evidence>
<evidence type="ECO:0000256" key="4">
    <source>
        <dbReference type="ARBA" id="ARBA00022692"/>
    </source>
</evidence>
<evidence type="ECO:0000259" key="8">
    <source>
        <dbReference type="Pfam" id="PF02308"/>
    </source>
</evidence>
<proteinExistence type="inferred from homology"/>
<protein>
    <submittedName>
        <fullName evidence="10">MgtC/SapB family protein</fullName>
    </submittedName>
</protein>
<dbReference type="PANTHER" id="PTHR33778:SF3">
    <property type="entry name" value="PROTEIN MGTC"/>
    <property type="match status" value="1"/>
</dbReference>
<dbReference type="PANTHER" id="PTHR33778">
    <property type="entry name" value="PROTEIN MGTC"/>
    <property type="match status" value="1"/>
</dbReference>
<evidence type="ECO:0000256" key="1">
    <source>
        <dbReference type="ARBA" id="ARBA00004651"/>
    </source>
</evidence>
<gene>
    <name evidence="10" type="ORF">HH308_04050</name>
</gene>
<feature type="transmembrane region" description="Helical" evidence="7">
    <location>
        <begin position="20"/>
        <end position="39"/>
    </location>
</feature>
<evidence type="ECO:0000313" key="11">
    <source>
        <dbReference type="Proteomes" id="UP000550729"/>
    </source>
</evidence>
<dbReference type="AlphaFoldDB" id="A0A848KMT4"/>
<keyword evidence="5 7" id="KW-1133">Transmembrane helix</keyword>
<keyword evidence="6 7" id="KW-0472">Membrane</keyword>
<evidence type="ECO:0000256" key="2">
    <source>
        <dbReference type="ARBA" id="ARBA00009298"/>
    </source>
</evidence>
<organism evidence="10 11">
    <name type="scientific">Gordonia asplenii</name>
    <dbReference type="NCBI Taxonomy" id="2725283"/>
    <lineage>
        <taxon>Bacteria</taxon>
        <taxon>Bacillati</taxon>
        <taxon>Actinomycetota</taxon>
        <taxon>Actinomycetes</taxon>
        <taxon>Mycobacteriales</taxon>
        <taxon>Gordoniaceae</taxon>
        <taxon>Gordonia</taxon>
    </lineage>
</organism>
<dbReference type="Pfam" id="PF21770">
    <property type="entry name" value="MgtC_SapB_C"/>
    <property type="match status" value="1"/>
</dbReference>
<dbReference type="PRINTS" id="PR01837">
    <property type="entry name" value="MGTCSAPBPROT"/>
</dbReference>